<protein>
    <submittedName>
        <fullName evidence="1">Uncharacterized protein</fullName>
    </submittedName>
</protein>
<dbReference type="AlphaFoldDB" id="A0A1V9HAM6"/>
<dbReference type="EMBL" id="JPUO02000145">
    <property type="protein sequence ID" value="OQP79910.1"/>
    <property type="molecule type" value="Genomic_DNA"/>
</dbReference>
<proteinExistence type="predicted"/>
<evidence type="ECO:0000313" key="1">
    <source>
        <dbReference type="EMBL" id="OQP79910.1"/>
    </source>
</evidence>
<gene>
    <name evidence="1" type="ORF">IA54_021835</name>
</gene>
<dbReference type="Proteomes" id="UP000050343">
    <property type="component" value="Unassembled WGS sequence"/>
</dbReference>
<dbReference type="InterPro" id="IPR044929">
    <property type="entry name" value="DNA/RNA_non-sp_Endonuclease_sf"/>
</dbReference>
<reference evidence="1 2" key="1">
    <citation type="journal article" date="2016" name="Plant Pathol.">
        <title>Genetic characterization of strains named as Xanthomonas axonopodis pv. dieffenbachiae leads to a taxonomic revision of the X. axonopodis species complex.</title>
        <authorList>
            <person name="Constantin E.C."/>
            <person name="Cleenwerck I."/>
            <person name="Maes M."/>
            <person name="Baeyen S."/>
            <person name="Van Malderghem C."/>
            <person name="De Vos P."/>
            <person name="Cottyn B."/>
        </authorList>
    </citation>
    <scope>NUCLEOTIDE SEQUENCE [LARGE SCALE GENOMIC DNA]</scope>
    <source>
        <strain evidence="2">LMG9055</strain>
    </source>
</reference>
<evidence type="ECO:0000313" key="2">
    <source>
        <dbReference type="Proteomes" id="UP000050343"/>
    </source>
</evidence>
<name>A0A1V9HAM6_9XANT</name>
<dbReference type="Gene3D" id="3.40.570.10">
    <property type="entry name" value="Extracellular Endonuclease, subunit A"/>
    <property type="match status" value="1"/>
</dbReference>
<accession>A0A1V9HAM6</accession>
<reference evidence="1 2" key="2">
    <citation type="journal article" date="2017" name="Plant Pathol.">
        <title>Pathogenicity and virulence gene content of Xanthomonas strains infecting Araceae, formerly known as Xanthomonas axonopodis pv. dieffenbachiae.</title>
        <authorList>
            <person name="Constantin E.C."/>
            <person name="Haegeman A."/>
            <person name="Van Vaerenbergh J."/>
            <person name="Baeyen S."/>
            <person name="Van Malderghem C."/>
            <person name="Maes M."/>
            <person name="Cottyn B."/>
        </authorList>
    </citation>
    <scope>NUCLEOTIDE SEQUENCE [LARGE SCALE GENOMIC DNA]</scope>
    <source>
        <strain evidence="2">LMG9055</strain>
    </source>
</reference>
<comment type="caution">
    <text evidence="1">The sequence shown here is derived from an EMBL/GenBank/DDBJ whole genome shotgun (WGS) entry which is preliminary data.</text>
</comment>
<sequence>MDAAKRYEWCHLLAHSMGGNDDETNIVAAVRGNNTEQLAIESALQMYRREDAFEMRISAALIDGLGAQHVANVICYEVRCIHGGDTYRRYLDCLNAPDPSQIHFYGVLSDFAMWANHKLQRIADAYNPLTQTIRRDLINMLPEEDE</sequence>
<organism evidence="1 2">
    <name type="scientific">Xanthomonas phaseoli pv. syngonii LMG 9055</name>
    <dbReference type="NCBI Taxonomy" id="1437878"/>
    <lineage>
        <taxon>Bacteria</taxon>
        <taxon>Pseudomonadati</taxon>
        <taxon>Pseudomonadota</taxon>
        <taxon>Gammaproteobacteria</taxon>
        <taxon>Lysobacterales</taxon>
        <taxon>Lysobacteraceae</taxon>
        <taxon>Xanthomonas</taxon>
    </lineage>
</organism>